<dbReference type="OMA" id="SCQGIFN"/>
<keyword evidence="13" id="KW-1185">Reference proteome</keyword>
<comment type="subcellular location">
    <subcellularLocation>
        <location evidence="1">Membrane</location>
        <topology evidence="1">Single-pass type I membrane protein</topology>
    </subcellularLocation>
</comment>
<evidence type="ECO:0000256" key="4">
    <source>
        <dbReference type="ARBA" id="ARBA00022729"/>
    </source>
</evidence>
<dbReference type="GeneID" id="113151115"/>
<keyword evidence="8" id="KW-0675">Receptor</keyword>
<keyword evidence="7 10" id="KW-0472">Membrane</keyword>
<reference evidence="12" key="2">
    <citation type="submission" date="2025-08" db="UniProtKB">
        <authorList>
            <consortium name="Ensembl"/>
        </authorList>
    </citation>
    <scope>IDENTIFICATION</scope>
</reference>
<dbReference type="RefSeq" id="XP_026199742.1">
    <property type="nucleotide sequence ID" value="XM_026343957.1"/>
</dbReference>
<keyword evidence="5" id="KW-0677">Repeat</keyword>
<dbReference type="PANTHER" id="PTHR48423:SF1">
    <property type="entry name" value="INTERLEUKIN-27 RECEPTOR SUBUNIT ALPHA"/>
    <property type="match status" value="1"/>
</dbReference>
<keyword evidence="4" id="KW-0732">Signal</keyword>
<accession>A0A3Q1JMP6</accession>
<feature type="transmembrane region" description="Helical" evidence="10">
    <location>
        <begin position="529"/>
        <end position="549"/>
    </location>
</feature>
<evidence type="ECO:0000256" key="8">
    <source>
        <dbReference type="ARBA" id="ARBA00023170"/>
    </source>
</evidence>
<evidence type="ECO:0000256" key="2">
    <source>
        <dbReference type="ARBA" id="ARBA00008921"/>
    </source>
</evidence>
<evidence type="ECO:0000256" key="3">
    <source>
        <dbReference type="ARBA" id="ARBA00022692"/>
    </source>
</evidence>
<feature type="domain" description="Fibronectin type-III" evidence="11">
    <location>
        <begin position="240"/>
        <end position="334"/>
    </location>
</feature>
<keyword evidence="6 10" id="KW-1133">Transmembrane helix</keyword>
<dbReference type="GeneTree" id="ENSGT00940000155603"/>
<evidence type="ECO:0000313" key="12">
    <source>
        <dbReference type="Ensembl" id="ENSATEP00000016026.1"/>
    </source>
</evidence>
<dbReference type="SUPFAM" id="SSF49265">
    <property type="entry name" value="Fibronectin type III"/>
    <property type="match status" value="2"/>
</dbReference>
<dbReference type="InParanoid" id="A0A3Q1JMP6"/>
<evidence type="ECO:0000256" key="9">
    <source>
        <dbReference type="ARBA" id="ARBA00023180"/>
    </source>
</evidence>
<evidence type="ECO:0000259" key="11">
    <source>
        <dbReference type="PROSITE" id="PS50853"/>
    </source>
</evidence>
<evidence type="ECO:0000256" key="1">
    <source>
        <dbReference type="ARBA" id="ARBA00004479"/>
    </source>
</evidence>
<sequence>MEILPSKLLPTLTVMSLCMFSDEVTVRNTDLKHCKNDNKVCVMNVRDCDPRPPSSLQKYFNMSCYYLISQDSVTCEWTQDSNSHSESDASLIFSSQWAVRSCQVFNPAAFRTITARMKSDDLDIWSQPRSVLLYEIIKPDPPKLTVVNFTQNSVVLSWRSRSGGICRLRYRVNNTQRWSQTPDLKSGNKQEQVYTIEDLLPFTSYIAAVTCREKSGFWSDWSSNINVTTLESVPSKSPQVCYRLEYTDSGEPFLLHLMWKALDLYDAGSRVLSYQVSYRSVIERSTSVTIIKNVTEVVVPLEVEEGNWSVTVTAFNAVGYGPSAHLNIATQRQKSRVPSVRNMWVSSTFPAVNGLRVEWKVAVDQPSALPVSHFDVQWRAETHPSTSCWSTVDGSNTSAFIPDVEPGESYLISVFPIYEQQFGSPQSLNASLQQGALMEVDQLKVFGVNKTAVSVVWAWQKKSGLIRVNGYSVMLQGDSEKHTLFLWPDQLQHTFLNLTPNTEYSLILLADDVSRITIPVRTDFDEVPVVATATPLLLLAVTVLIVSILSRTVYKRYFFPPISSPRNSTTGKWLMDSNRKSSTEQHILDIKDFQETDICGVKNAIVVAPRLTDLHEDTALLSFGHFAVKLSDVKLETQYVSNSPLPTEHQLQCYLPEVFESDKHHQTRHANIWFPQKEEEDRRHLDCQTSQQGSDVVKCCFHELMANADDCCVSQITCEPEYVMNASYLRKSETDCSLICETDYIPNIAVVT</sequence>
<comment type="similarity">
    <text evidence="2">Belongs to the type I cytokine receptor family. Type 2 subfamily.</text>
</comment>
<dbReference type="OrthoDB" id="9828391at2759"/>
<dbReference type="Proteomes" id="UP000265040">
    <property type="component" value="Chromosome 9"/>
</dbReference>
<evidence type="ECO:0000256" key="5">
    <source>
        <dbReference type="ARBA" id="ARBA00022737"/>
    </source>
</evidence>
<dbReference type="Ensembl" id="ENSATET00000016279.3">
    <property type="protein sequence ID" value="ENSATEP00000016026.1"/>
    <property type="gene ID" value="ENSATEG00000011153.3"/>
</dbReference>
<dbReference type="GO" id="GO:0005886">
    <property type="term" value="C:plasma membrane"/>
    <property type="evidence" value="ECO:0007669"/>
    <property type="project" value="UniProtKB-ARBA"/>
</dbReference>
<reference evidence="12" key="1">
    <citation type="submission" date="2021-04" db="EMBL/GenBank/DDBJ databases">
        <authorList>
            <consortium name="Wellcome Sanger Institute Data Sharing"/>
        </authorList>
    </citation>
    <scope>NUCLEOTIDE SEQUENCE [LARGE SCALE GENOMIC DNA]</scope>
</reference>
<dbReference type="Pfam" id="PF00041">
    <property type="entry name" value="fn3"/>
    <property type="match status" value="1"/>
</dbReference>
<proteinExistence type="inferred from homology"/>
<organism evidence="12 13">
    <name type="scientific">Anabas testudineus</name>
    <name type="common">Climbing perch</name>
    <name type="synonym">Anthias testudineus</name>
    <dbReference type="NCBI Taxonomy" id="64144"/>
    <lineage>
        <taxon>Eukaryota</taxon>
        <taxon>Metazoa</taxon>
        <taxon>Chordata</taxon>
        <taxon>Craniata</taxon>
        <taxon>Vertebrata</taxon>
        <taxon>Euteleostomi</taxon>
        <taxon>Actinopterygii</taxon>
        <taxon>Neopterygii</taxon>
        <taxon>Teleostei</taxon>
        <taxon>Neoteleostei</taxon>
        <taxon>Acanthomorphata</taxon>
        <taxon>Anabantaria</taxon>
        <taxon>Anabantiformes</taxon>
        <taxon>Anabantoidei</taxon>
        <taxon>Anabantidae</taxon>
        <taxon>Anabas</taxon>
    </lineage>
</organism>
<evidence type="ECO:0000256" key="7">
    <source>
        <dbReference type="ARBA" id="ARBA00023136"/>
    </source>
</evidence>
<name>A0A3Q1JMP6_ANATE</name>
<feature type="domain" description="Fibronectin type-III" evidence="11">
    <location>
        <begin position="339"/>
        <end position="439"/>
    </location>
</feature>
<dbReference type="InterPro" id="IPR013783">
    <property type="entry name" value="Ig-like_fold"/>
</dbReference>
<dbReference type="InterPro" id="IPR003961">
    <property type="entry name" value="FN3_dom"/>
</dbReference>
<feature type="domain" description="Fibronectin type-III" evidence="11">
    <location>
        <begin position="138"/>
        <end position="232"/>
    </location>
</feature>
<evidence type="ECO:0000313" key="13">
    <source>
        <dbReference type="Proteomes" id="UP000265040"/>
    </source>
</evidence>
<protein>
    <recommendedName>
        <fullName evidence="11">Fibronectin type-III domain-containing protein</fullName>
    </recommendedName>
</protein>
<evidence type="ECO:0000256" key="6">
    <source>
        <dbReference type="ARBA" id="ARBA00022989"/>
    </source>
</evidence>
<dbReference type="CDD" id="cd00063">
    <property type="entry name" value="FN3"/>
    <property type="match status" value="2"/>
</dbReference>
<dbReference type="SMART" id="SM00060">
    <property type="entry name" value="FN3"/>
    <property type="match status" value="4"/>
</dbReference>
<evidence type="ECO:0000256" key="10">
    <source>
        <dbReference type="SAM" id="Phobius"/>
    </source>
</evidence>
<dbReference type="AlphaFoldDB" id="A0A3Q1JMP6"/>
<dbReference type="PROSITE" id="PS50853">
    <property type="entry name" value="FN3"/>
    <property type="match status" value="3"/>
</dbReference>
<reference evidence="12" key="3">
    <citation type="submission" date="2025-09" db="UniProtKB">
        <authorList>
            <consortium name="Ensembl"/>
        </authorList>
    </citation>
    <scope>IDENTIFICATION</scope>
</reference>
<dbReference type="InterPro" id="IPR052672">
    <property type="entry name" value="Type1_Cytokine_Rcpt_Type2"/>
</dbReference>
<dbReference type="Gene3D" id="2.60.40.10">
    <property type="entry name" value="Immunoglobulins"/>
    <property type="match status" value="3"/>
</dbReference>
<dbReference type="PANTHER" id="PTHR48423">
    <property type="entry name" value="INTERLEUKIN-27 RECEPTOR SUBUNIT ALPHA"/>
    <property type="match status" value="1"/>
</dbReference>
<dbReference type="InterPro" id="IPR036116">
    <property type="entry name" value="FN3_sf"/>
</dbReference>
<keyword evidence="9" id="KW-0325">Glycoprotein</keyword>
<keyword evidence="3 10" id="KW-0812">Transmembrane</keyword>
<dbReference type="STRING" id="64144.ENSATEP00000016026"/>